<dbReference type="PANTHER" id="PTHR31286:SF99">
    <property type="entry name" value="DUF4283 DOMAIN-CONTAINING PROTEIN"/>
    <property type="match status" value="1"/>
</dbReference>
<evidence type="ECO:0000313" key="5">
    <source>
        <dbReference type="Proteomes" id="UP001154282"/>
    </source>
</evidence>
<feature type="compositionally biased region" description="Low complexity" evidence="2">
    <location>
        <begin position="51"/>
        <end position="60"/>
    </location>
</feature>
<dbReference type="SUPFAM" id="SSF53098">
    <property type="entry name" value="Ribonuclease H-like"/>
    <property type="match status" value="1"/>
</dbReference>
<dbReference type="InterPro" id="IPR012337">
    <property type="entry name" value="RNaseH-like_sf"/>
</dbReference>
<proteinExistence type="predicted"/>
<evidence type="ECO:0000313" key="4">
    <source>
        <dbReference type="EMBL" id="CAI0414109.1"/>
    </source>
</evidence>
<dbReference type="Pfam" id="PF14111">
    <property type="entry name" value="DUF4283"/>
    <property type="match status" value="1"/>
</dbReference>
<evidence type="ECO:0000259" key="3">
    <source>
        <dbReference type="PROSITE" id="PS50158"/>
    </source>
</evidence>
<gene>
    <name evidence="4" type="ORF">LITE_LOCUS16191</name>
</gene>
<reference evidence="4" key="1">
    <citation type="submission" date="2022-08" db="EMBL/GenBank/DDBJ databases">
        <authorList>
            <person name="Gutierrez-Valencia J."/>
        </authorList>
    </citation>
    <scope>NUCLEOTIDE SEQUENCE</scope>
</reference>
<dbReference type="EMBL" id="CAMGYJ010000005">
    <property type="protein sequence ID" value="CAI0414109.1"/>
    <property type="molecule type" value="Genomic_DNA"/>
</dbReference>
<name>A0AAV0JXW1_9ROSI</name>
<dbReference type="GO" id="GO:0008270">
    <property type="term" value="F:zinc ion binding"/>
    <property type="evidence" value="ECO:0007669"/>
    <property type="project" value="UniProtKB-KW"/>
</dbReference>
<accession>A0AAV0JXW1</accession>
<feature type="region of interest" description="Disordered" evidence="2">
    <location>
        <begin position="306"/>
        <end position="437"/>
    </location>
</feature>
<feature type="domain" description="CCHC-type" evidence="3">
    <location>
        <begin position="278"/>
        <end position="292"/>
    </location>
</feature>
<dbReference type="PANTHER" id="PTHR31286">
    <property type="entry name" value="GLYCINE-RICH CELL WALL STRUCTURAL PROTEIN 1.8-LIKE"/>
    <property type="match status" value="1"/>
</dbReference>
<dbReference type="InterPro" id="IPR002156">
    <property type="entry name" value="RNaseH_domain"/>
</dbReference>
<dbReference type="Pfam" id="PF13456">
    <property type="entry name" value="RVT_3"/>
    <property type="match status" value="1"/>
</dbReference>
<dbReference type="InterPro" id="IPR040256">
    <property type="entry name" value="At4g02000-like"/>
</dbReference>
<dbReference type="Gene3D" id="3.30.420.10">
    <property type="entry name" value="Ribonuclease H-like superfamily/Ribonuclease H"/>
    <property type="match status" value="1"/>
</dbReference>
<organism evidence="4 5">
    <name type="scientific">Linum tenue</name>
    <dbReference type="NCBI Taxonomy" id="586396"/>
    <lineage>
        <taxon>Eukaryota</taxon>
        <taxon>Viridiplantae</taxon>
        <taxon>Streptophyta</taxon>
        <taxon>Embryophyta</taxon>
        <taxon>Tracheophyta</taxon>
        <taxon>Spermatophyta</taxon>
        <taxon>Magnoliopsida</taxon>
        <taxon>eudicotyledons</taxon>
        <taxon>Gunneridae</taxon>
        <taxon>Pentapetalae</taxon>
        <taxon>rosids</taxon>
        <taxon>fabids</taxon>
        <taxon>Malpighiales</taxon>
        <taxon>Linaceae</taxon>
        <taxon>Linum</taxon>
    </lineage>
</organism>
<dbReference type="InterPro" id="IPR044730">
    <property type="entry name" value="RNase_H-like_dom_plant"/>
</dbReference>
<dbReference type="GO" id="GO:0004523">
    <property type="term" value="F:RNA-DNA hybrid ribonuclease activity"/>
    <property type="evidence" value="ECO:0007669"/>
    <property type="project" value="InterPro"/>
</dbReference>
<feature type="compositionally biased region" description="Basic and acidic residues" evidence="2">
    <location>
        <begin position="386"/>
        <end position="427"/>
    </location>
</feature>
<dbReference type="GO" id="GO:0003676">
    <property type="term" value="F:nucleic acid binding"/>
    <property type="evidence" value="ECO:0007669"/>
    <property type="project" value="InterPro"/>
</dbReference>
<feature type="region of interest" description="Disordered" evidence="2">
    <location>
        <begin position="485"/>
        <end position="527"/>
    </location>
</feature>
<keyword evidence="1" id="KW-0863">Zinc-finger</keyword>
<dbReference type="InterPro" id="IPR026960">
    <property type="entry name" value="RVT-Znf"/>
</dbReference>
<dbReference type="InterPro" id="IPR025558">
    <property type="entry name" value="DUF4283"/>
</dbReference>
<evidence type="ECO:0000256" key="1">
    <source>
        <dbReference type="PROSITE-ProRule" id="PRU00047"/>
    </source>
</evidence>
<sequence length="1136" mass="126833">MLSEAHPVISFSTPAAGQAGRPPDVNTLPDSTTDIPAKTMAPAALTVTPRSNPSNSPPLNYKAALSGQGRDSRTTANRWTFVGEQDLVAGSFAGEPELKISDNFKERLCDPWKKTLVIRLLGRSVSYNYLCSQLRWKWRPTGSIDIMDLNNETFLVTFSNDQDYLKALTGGPWEILDHYLVVHPWSPKFRTSDKIHKSVTAWVQLPELPVHFYHREVLFALGNLIGRTVKLDYHTEMLERGKFARIAVELDMSKPLPTRIRLDGFWQQVLYENIPQICFDCGRIGHTEETCPTKLKSASAELGSEVIPHPANVGGNIDSPAEPPAGYGPWMQVMRKSRKPIRKASDSQGPQKGNQQEKLANQGKQTAKILGSSKGANPGNIGANDGKGKGNHKPDSKKGKSDTQKGKVSTEEGKNTQKGKVTAEEGKTMQANRKANNDQREWIPVGAAKGSVNGPSLAIKTGPLTPSPLTAGHIEQDLGNKCGSPSVGRASPTTLPKENLDPNVHSHSVRQHFDRRNASNSPGSGKIDRHLKIAKKQIHNPAGTKREMHQLVQANTFPITQRDIESFLRQSKQKAEEFGISSTTLADDIRMEDSNFYADFTIPDASTLNRLASAPSVEEIISIIKNMGSLKAPVLPYSVCDMIDKKIRGFVWGRENGKEKAHLVTWETVCKPKEEGGLGLRSARALNLAYLMKLGWQFLNNEESLWVRVLHGKYVKQNDDGSVTFRQQGASRLWKGIKDALPLVKQNTIWDIRDGRSVNFWKDHWISNGLALKDHVVSNGHTVEWDNSVAEMVNSSGTDTPLQEAGEDTTIWGPESDGRFRIGSAYRAAVEWLQDADQEEAARDNHTKWMHGWKWPGPNRIRYFLWLCFHDRLMTNGERKRRKLCDSDTCEICKSGAETAEHVIRTCPLATQVWNSLGLIETPLTHCLNFAGWMATNLKKEGTNLLFGVAAWFLWRRRNDWIFEKRFQESDTLAHRIRAWVAAIKQAQDNNQKLRNDTEVDKTRQELAWQPPPEDWIVINSDGSVKQPNSAAAAGGLLRNHLGRCVGAFVTNLGSCSITRAEIIGALTGLQLAWDLGYKKVLLRLDSTAALDILTGKDQDSRRYHNLYRHFQNLLQRNWEDLGDGENDLGACKEWG</sequence>
<feature type="compositionally biased region" description="Polar residues" evidence="2">
    <location>
        <begin position="346"/>
        <end position="365"/>
    </location>
</feature>
<dbReference type="PROSITE" id="PS50158">
    <property type="entry name" value="ZF_CCHC"/>
    <property type="match status" value="1"/>
</dbReference>
<dbReference type="Proteomes" id="UP001154282">
    <property type="component" value="Unassembled WGS sequence"/>
</dbReference>
<dbReference type="InterPro" id="IPR036397">
    <property type="entry name" value="RNaseH_sf"/>
</dbReference>
<dbReference type="InterPro" id="IPR001878">
    <property type="entry name" value="Znf_CCHC"/>
</dbReference>
<keyword evidence="1" id="KW-0479">Metal-binding</keyword>
<dbReference type="Pfam" id="PF13966">
    <property type="entry name" value="zf-RVT"/>
    <property type="match status" value="1"/>
</dbReference>
<feature type="region of interest" description="Disordered" evidence="2">
    <location>
        <begin position="47"/>
        <end position="72"/>
    </location>
</feature>
<evidence type="ECO:0000256" key="2">
    <source>
        <dbReference type="SAM" id="MobiDB-lite"/>
    </source>
</evidence>
<dbReference type="CDD" id="cd06222">
    <property type="entry name" value="RNase_H_like"/>
    <property type="match status" value="1"/>
</dbReference>
<keyword evidence="5" id="KW-1185">Reference proteome</keyword>
<dbReference type="AlphaFoldDB" id="A0AAV0JXW1"/>
<comment type="caution">
    <text evidence="4">The sequence shown here is derived from an EMBL/GenBank/DDBJ whole genome shotgun (WGS) entry which is preliminary data.</text>
</comment>
<protein>
    <recommendedName>
        <fullName evidence="3">CCHC-type domain-containing protein</fullName>
    </recommendedName>
</protein>
<feature type="region of interest" description="Disordered" evidence="2">
    <location>
        <begin position="1"/>
        <end position="35"/>
    </location>
</feature>
<keyword evidence="1" id="KW-0862">Zinc</keyword>